<dbReference type="PANTHER" id="PTHR13639:SF2">
    <property type="entry name" value="CYTOCHROME C OXIDASE ASSEMBLY FACTOR 4 HOMOLOG, MITOCHONDRIAL"/>
    <property type="match status" value="1"/>
</dbReference>
<dbReference type="InterPro" id="IPR039870">
    <property type="entry name" value="Coa4-like"/>
</dbReference>
<dbReference type="PANTHER" id="PTHR13639">
    <property type="entry name" value="CYTOCHROME C OXIDASE ASSEMBLY FACTOR 4 HOMOLOG, MITOCHONDRIAL"/>
    <property type="match status" value="1"/>
</dbReference>
<accession>A0A834XTU6</accession>
<evidence type="ECO:0000313" key="2">
    <source>
        <dbReference type="Proteomes" id="UP000639338"/>
    </source>
</evidence>
<dbReference type="GO" id="GO:0033617">
    <property type="term" value="P:mitochondrial respiratory chain complex IV assembly"/>
    <property type="evidence" value="ECO:0007669"/>
    <property type="project" value="InterPro"/>
</dbReference>
<sequence length="70" mass="8499">MSDNQKNIEKEEEIVDPVEQMLKKTGCIDLHYQVLECNSEKKDWRLCKKEVQEFKACMTKYQEQQKLNRF</sequence>
<dbReference type="EMBL" id="JACMRX010000003">
    <property type="protein sequence ID" value="KAF7992106.1"/>
    <property type="molecule type" value="Genomic_DNA"/>
</dbReference>
<keyword evidence="2" id="KW-1185">Reference proteome</keyword>
<comment type="caution">
    <text evidence="1">The sequence shown here is derived from an EMBL/GenBank/DDBJ whole genome shotgun (WGS) entry which is preliminary data.</text>
</comment>
<organism evidence="1 2">
    <name type="scientific">Aphidius gifuensis</name>
    <name type="common">Parasitoid wasp</name>
    <dbReference type="NCBI Taxonomy" id="684658"/>
    <lineage>
        <taxon>Eukaryota</taxon>
        <taxon>Metazoa</taxon>
        <taxon>Ecdysozoa</taxon>
        <taxon>Arthropoda</taxon>
        <taxon>Hexapoda</taxon>
        <taxon>Insecta</taxon>
        <taxon>Pterygota</taxon>
        <taxon>Neoptera</taxon>
        <taxon>Endopterygota</taxon>
        <taxon>Hymenoptera</taxon>
        <taxon>Apocrita</taxon>
        <taxon>Ichneumonoidea</taxon>
        <taxon>Braconidae</taxon>
        <taxon>Aphidiinae</taxon>
        <taxon>Aphidius</taxon>
    </lineage>
</organism>
<dbReference type="Proteomes" id="UP000639338">
    <property type="component" value="Unassembled WGS sequence"/>
</dbReference>
<evidence type="ECO:0000313" key="1">
    <source>
        <dbReference type="EMBL" id="KAF7992106.1"/>
    </source>
</evidence>
<dbReference type="GO" id="GO:0005758">
    <property type="term" value="C:mitochondrial intermembrane space"/>
    <property type="evidence" value="ECO:0007669"/>
    <property type="project" value="InterPro"/>
</dbReference>
<dbReference type="AlphaFoldDB" id="A0A834XTU6"/>
<reference evidence="1 2" key="1">
    <citation type="submission" date="2020-08" db="EMBL/GenBank/DDBJ databases">
        <title>Aphidius gifuensis genome sequencing and assembly.</title>
        <authorList>
            <person name="Du Z."/>
        </authorList>
    </citation>
    <scope>NUCLEOTIDE SEQUENCE [LARGE SCALE GENOMIC DNA]</scope>
    <source>
        <strain evidence="1">YNYX2018</strain>
        <tissue evidence="1">Adults</tissue>
    </source>
</reference>
<proteinExistence type="predicted"/>
<gene>
    <name evidence="1" type="ORF">HCN44_001431</name>
</gene>
<name>A0A834XTU6_APHGI</name>
<dbReference type="OrthoDB" id="5586401at2759"/>
<protein>
    <submittedName>
        <fullName evidence="1">Uncharacterized protein</fullName>
    </submittedName>
</protein>